<organism evidence="5 6">
    <name type="scientific">Roseomonas gilardii</name>
    <dbReference type="NCBI Taxonomy" id="257708"/>
    <lineage>
        <taxon>Bacteria</taxon>
        <taxon>Pseudomonadati</taxon>
        <taxon>Pseudomonadota</taxon>
        <taxon>Alphaproteobacteria</taxon>
        <taxon>Acetobacterales</taxon>
        <taxon>Roseomonadaceae</taxon>
        <taxon>Roseomonas</taxon>
    </lineage>
</organism>
<accession>A0A1L7AD73</accession>
<dbReference type="SUPFAM" id="SSF51569">
    <property type="entry name" value="Aldolase"/>
    <property type="match status" value="1"/>
</dbReference>
<protein>
    <submittedName>
        <fullName evidence="5">Dihydrodipicolinate synthase family protein</fullName>
    </submittedName>
</protein>
<dbReference type="PANTHER" id="PTHR12128:SF19">
    <property type="entry name" value="5-DEHYDRO-4-DEOXYGLUCARATE DEHYDRATASE 2-RELATED"/>
    <property type="match status" value="1"/>
</dbReference>
<feature type="active site" description="Schiff-base intermediate with substrate" evidence="3">
    <location>
        <position position="166"/>
    </location>
</feature>
<dbReference type="eggNOG" id="COG0329">
    <property type="taxonomic scope" value="Bacteria"/>
</dbReference>
<comment type="similarity">
    <text evidence="2">Belongs to the DapA family.</text>
</comment>
<dbReference type="InterPro" id="IPR002220">
    <property type="entry name" value="DapA-like"/>
</dbReference>
<dbReference type="EMBL" id="CP015583">
    <property type="protein sequence ID" value="APT56732.1"/>
    <property type="molecule type" value="Genomic_DNA"/>
</dbReference>
<evidence type="ECO:0000256" key="1">
    <source>
        <dbReference type="ARBA" id="ARBA00023239"/>
    </source>
</evidence>
<dbReference type="SMART" id="SM01130">
    <property type="entry name" value="DHDPS"/>
    <property type="match status" value="1"/>
</dbReference>
<evidence type="ECO:0000313" key="6">
    <source>
        <dbReference type="Proteomes" id="UP000185494"/>
    </source>
</evidence>
<keyword evidence="1 2" id="KW-0456">Lyase</keyword>
<dbReference type="Proteomes" id="UP000185494">
    <property type="component" value="Chromosome 1"/>
</dbReference>
<evidence type="ECO:0000313" key="5">
    <source>
        <dbReference type="EMBL" id="APT56732.1"/>
    </source>
</evidence>
<proteinExistence type="inferred from homology"/>
<dbReference type="PANTHER" id="PTHR12128">
    <property type="entry name" value="DIHYDRODIPICOLINATE SYNTHASE"/>
    <property type="match status" value="1"/>
</dbReference>
<dbReference type="KEGG" id="rgi:RGI145_06050"/>
<sequence>MTKTREECLTALRGISGILVTPYDRDGAIAPAALEPIIARAAKAGVHGLTVNGNTGEFYSLSFAEAERMQAEVPGMVAGRAAVIAGVGRSIVEAEKLARVAKQAGADMLMVHQPPDPFCAPRGIKAYLQRVAEAGELPIVLYLRNDSMGIDRIVELASLPGVVGVKWATPNVMLLAQAVRRTAHLGVNWTCGLAEPWAPPMYGVGARGFTSGLINVVPERSVAIHAALERGDLAAARENIEAIDPFEVLRAQELGGANVSVVKAALQLMGEDAGPARPPAAWPLTPEAQDTLVQLLRDWGLTARKAA</sequence>
<dbReference type="PIRSF" id="PIRSF001365">
    <property type="entry name" value="DHDPS"/>
    <property type="match status" value="1"/>
</dbReference>
<dbReference type="STRING" id="257708.RGI145_06050"/>
<dbReference type="InterPro" id="IPR013785">
    <property type="entry name" value="Aldolase_TIM"/>
</dbReference>
<feature type="active site" description="Proton donor/acceptor" evidence="3">
    <location>
        <position position="142"/>
    </location>
</feature>
<reference evidence="5 6" key="1">
    <citation type="submission" date="2016-05" db="EMBL/GenBank/DDBJ databases">
        <title>Complete Genome and Methylome Analysis of Psychrotrophic Bacterial Isolates from Antarctic Lake Untersee.</title>
        <authorList>
            <person name="Fomenkov A."/>
            <person name="Akimov V.N."/>
            <person name="Vasilyeva L.V."/>
            <person name="Andersen D."/>
            <person name="Vincze T."/>
            <person name="Roberts R.J."/>
        </authorList>
    </citation>
    <scope>NUCLEOTIDE SEQUENCE [LARGE SCALE GENOMIC DNA]</scope>
    <source>
        <strain evidence="5 6">U14-5</strain>
    </source>
</reference>
<dbReference type="RefSeq" id="WP_075797662.1">
    <property type="nucleotide sequence ID" value="NZ_CP015583.1"/>
</dbReference>
<evidence type="ECO:0000256" key="4">
    <source>
        <dbReference type="PIRSR" id="PIRSR001365-2"/>
    </source>
</evidence>
<dbReference type="Gene3D" id="3.20.20.70">
    <property type="entry name" value="Aldolase class I"/>
    <property type="match status" value="1"/>
</dbReference>
<evidence type="ECO:0000256" key="3">
    <source>
        <dbReference type="PIRSR" id="PIRSR001365-1"/>
    </source>
</evidence>
<evidence type="ECO:0000256" key="2">
    <source>
        <dbReference type="PIRNR" id="PIRNR001365"/>
    </source>
</evidence>
<dbReference type="GO" id="GO:0008840">
    <property type="term" value="F:4-hydroxy-tetrahydrodipicolinate synthase activity"/>
    <property type="evidence" value="ECO:0007669"/>
    <property type="project" value="TreeGrafter"/>
</dbReference>
<gene>
    <name evidence="5" type="ORF">RGI145_06050</name>
</gene>
<dbReference type="Pfam" id="PF00701">
    <property type="entry name" value="DHDPS"/>
    <property type="match status" value="1"/>
</dbReference>
<dbReference type="CDD" id="cd00408">
    <property type="entry name" value="DHDPS-like"/>
    <property type="match status" value="1"/>
</dbReference>
<name>A0A1L7AD73_9PROT</name>
<dbReference type="AlphaFoldDB" id="A0A1L7AD73"/>
<feature type="binding site" evidence="4">
    <location>
        <position position="55"/>
    </location>
    <ligand>
        <name>pyruvate</name>
        <dbReference type="ChEBI" id="CHEBI:15361"/>
    </ligand>
</feature>